<proteinExistence type="predicted"/>
<keyword evidence="3" id="KW-1185">Reference proteome</keyword>
<gene>
    <name evidence="2" type="ORF">D9757_011148</name>
</gene>
<dbReference type="Proteomes" id="UP000518752">
    <property type="component" value="Unassembled WGS sequence"/>
</dbReference>
<comment type="caution">
    <text evidence="2">The sequence shown here is derived from an EMBL/GenBank/DDBJ whole genome shotgun (WGS) entry which is preliminary data.</text>
</comment>
<protein>
    <submittedName>
        <fullName evidence="2">Uncharacterized protein</fullName>
    </submittedName>
</protein>
<name>A0A8H5H866_9AGAR</name>
<evidence type="ECO:0000313" key="2">
    <source>
        <dbReference type="EMBL" id="KAF5378434.1"/>
    </source>
</evidence>
<dbReference type="EMBL" id="JAACJN010000076">
    <property type="protein sequence ID" value="KAF5378434.1"/>
    <property type="molecule type" value="Genomic_DNA"/>
</dbReference>
<accession>A0A8H5H866</accession>
<organism evidence="2 3">
    <name type="scientific">Collybiopsis confluens</name>
    <dbReference type="NCBI Taxonomy" id="2823264"/>
    <lineage>
        <taxon>Eukaryota</taxon>
        <taxon>Fungi</taxon>
        <taxon>Dikarya</taxon>
        <taxon>Basidiomycota</taxon>
        <taxon>Agaricomycotina</taxon>
        <taxon>Agaricomycetes</taxon>
        <taxon>Agaricomycetidae</taxon>
        <taxon>Agaricales</taxon>
        <taxon>Marasmiineae</taxon>
        <taxon>Omphalotaceae</taxon>
        <taxon>Collybiopsis</taxon>
    </lineage>
</organism>
<dbReference type="AlphaFoldDB" id="A0A8H5H866"/>
<dbReference type="OrthoDB" id="3064723at2759"/>
<feature type="signal peptide" evidence="1">
    <location>
        <begin position="1"/>
        <end position="23"/>
    </location>
</feature>
<feature type="chain" id="PRO_5034109392" evidence="1">
    <location>
        <begin position="24"/>
        <end position="65"/>
    </location>
</feature>
<evidence type="ECO:0000313" key="3">
    <source>
        <dbReference type="Proteomes" id="UP000518752"/>
    </source>
</evidence>
<evidence type="ECO:0000256" key="1">
    <source>
        <dbReference type="SAM" id="SignalP"/>
    </source>
</evidence>
<keyword evidence="1" id="KW-0732">Signal</keyword>
<reference evidence="2 3" key="1">
    <citation type="journal article" date="2020" name="ISME J.">
        <title>Uncovering the hidden diversity of litter-decomposition mechanisms in mushroom-forming fungi.</title>
        <authorList>
            <person name="Floudas D."/>
            <person name="Bentzer J."/>
            <person name="Ahren D."/>
            <person name="Johansson T."/>
            <person name="Persson P."/>
            <person name="Tunlid A."/>
        </authorList>
    </citation>
    <scope>NUCLEOTIDE SEQUENCE [LARGE SCALE GENOMIC DNA]</scope>
    <source>
        <strain evidence="2 3">CBS 406.79</strain>
    </source>
</reference>
<sequence length="65" mass="6707">MYTLKAFTVAVAAIVFGAVVSTAEPIARDDIVYHCDVPPTTSTSALKCPPGYRCCGPISTTLGGT</sequence>